<dbReference type="AlphaFoldDB" id="A0A5B7FIB6"/>
<keyword evidence="3" id="KW-1185">Reference proteome</keyword>
<organism evidence="2 3">
    <name type="scientific">Portunus trituberculatus</name>
    <name type="common">Swimming crab</name>
    <name type="synonym">Neptunus trituberculatus</name>
    <dbReference type="NCBI Taxonomy" id="210409"/>
    <lineage>
        <taxon>Eukaryota</taxon>
        <taxon>Metazoa</taxon>
        <taxon>Ecdysozoa</taxon>
        <taxon>Arthropoda</taxon>
        <taxon>Crustacea</taxon>
        <taxon>Multicrustacea</taxon>
        <taxon>Malacostraca</taxon>
        <taxon>Eumalacostraca</taxon>
        <taxon>Eucarida</taxon>
        <taxon>Decapoda</taxon>
        <taxon>Pleocyemata</taxon>
        <taxon>Brachyura</taxon>
        <taxon>Eubrachyura</taxon>
        <taxon>Portunoidea</taxon>
        <taxon>Portunidae</taxon>
        <taxon>Portuninae</taxon>
        <taxon>Portunus</taxon>
    </lineage>
</organism>
<dbReference type="Proteomes" id="UP000324222">
    <property type="component" value="Unassembled WGS sequence"/>
</dbReference>
<feature type="compositionally biased region" description="Basic and acidic residues" evidence="1">
    <location>
        <begin position="7"/>
        <end position="25"/>
    </location>
</feature>
<evidence type="ECO:0000313" key="2">
    <source>
        <dbReference type="EMBL" id="MPC45186.1"/>
    </source>
</evidence>
<sequence length="87" mass="9455">MNVDKGASVREGRAGRHKSGVEHSRTACLRTRKSAPLHLLPYHPSPTPPTSCPPRSALWLKCNVDRALDVVRTAAAPQSVMAMKGRD</sequence>
<evidence type="ECO:0000256" key="1">
    <source>
        <dbReference type="SAM" id="MobiDB-lite"/>
    </source>
</evidence>
<reference evidence="2 3" key="1">
    <citation type="submission" date="2019-05" db="EMBL/GenBank/DDBJ databases">
        <title>Another draft genome of Portunus trituberculatus and its Hox gene families provides insights of decapod evolution.</title>
        <authorList>
            <person name="Jeong J.-H."/>
            <person name="Song I."/>
            <person name="Kim S."/>
            <person name="Choi T."/>
            <person name="Kim D."/>
            <person name="Ryu S."/>
            <person name="Kim W."/>
        </authorList>
    </citation>
    <scope>NUCLEOTIDE SEQUENCE [LARGE SCALE GENOMIC DNA]</scope>
    <source>
        <tissue evidence="2">Muscle</tissue>
    </source>
</reference>
<feature type="region of interest" description="Disordered" evidence="1">
    <location>
        <begin position="1"/>
        <end position="27"/>
    </location>
</feature>
<protein>
    <submittedName>
        <fullName evidence="2">Uncharacterized protein</fullName>
    </submittedName>
</protein>
<comment type="caution">
    <text evidence="2">The sequence shown here is derived from an EMBL/GenBank/DDBJ whole genome shotgun (WGS) entry which is preliminary data.</text>
</comment>
<accession>A0A5B7FIB6</accession>
<evidence type="ECO:0000313" key="3">
    <source>
        <dbReference type="Proteomes" id="UP000324222"/>
    </source>
</evidence>
<proteinExistence type="predicted"/>
<dbReference type="EMBL" id="VSRR010006615">
    <property type="protein sequence ID" value="MPC45186.1"/>
    <property type="molecule type" value="Genomic_DNA"/>
</dbReference>
<name>A0A5B7FIB6_PORTR</name>
<gene>
    <name evidence="2" type="ORF">E2C01_038875</name>
</gene>